<dbReference type="EMBL" id="KR701851">
    <property type="protein sequence ID" value="AMP19486.1"/>
    <property type="molecule type" value="mRNA"/>
</dbReference>
<protein>
    <submittedName>
        <fullName evidence="2">Odorant binding protein 4</fullName>
    </submittedName>
</protein>
<dbReference type="Pfam" id="PF01395">
    <property type="entry name" value="PBP_GOBP"/>
    <property type="match status" value="1"/>
</dbReference>
<accession>A0A4V0MJW4</accession>
<dbReference type="SUPFAM" id="SSF47565">
    <property type="entry name" value="Insect pheromone/odorant-binding proteins"/>
    <property type="match status" value="1"/>
</dbReference>
<reference evidence="2" key="1">
    <citation type="submission" date="2015-05" db="EMBL/GenBank/DDBJ databases">
        <title>Identification and expression pattern analysis of odorant binding proteins and chemosensory proteins in the pine shoot beetle, Tomicus yunnanensis.</title>
        <authorList>
            <person name="Zhu J.Y."/>
        </authorList>
    </citation>
    <scope>NUCLEOTIDE SEQUENCE</scope>
</reference>
<name>A0A4V0MJW4_9CUCU</name>
<evidence type="ECO:0000256" key="1">
    <source>
        <dbReference type="SAM" id="SignalP"/>
    </source>
</evidence>
<keyword evidence="1" id="KW-0732">Signal</keyword>
<sequence>MMILLQCSTMVVFFISVAHLIQTLGANHRLKRDEVAVKCMQDLHIKNLHLILANGSFSADDETKEFLACVGRHDGSFDKEGNFVTDVIKKHLEDLANGSKSNNFDLLFKTCLIKYESFKETVYRMTKCLYEANALGNFNSNAD</sequence>
<dbReference type="GO" id="GO:0005549">
    <property type="term" value="F:odorant binding"/>
    <property type="evidence" value="ECO:0007669"/>
    <property type="project" value="InterPro"/>
</dbReference>
<organism evidence="2">
    <name type="scientific">Tomicus yunnanensis</name>
    <dbReference type="NCBI Taxonomy" id="768153"/>
    <lineage>
        <taxon>Eukaryota</taxon>
        <taxon>Metazoa</taxon>
        <taxon>Ecdysozoa</taxon>
        <taxon>Arthropoda</taxon>
        <taxon>Hexapoda</taxon>
        <taxon>Insecta</taxon>
        <taxon>Pterygota</taxon>
        <taxon>Neoptera</taxon>
        <taxon>Endopterygota</taxon>
        <taxon>Coleoptera</taxon>
        <taxon>Polyphaga</taxon>
        <taxon>Cucujiformia</taxon>
        <taxon>Curculionidae</taxon>
        <taxon>Scolytinae</taxon>
        <taxon>Tomicus</taxon>
    </lineage>
</organism>
<feature type="chain" id="PRO_5020380479" evidence="1">
    <location>
        <begin position="26"/>
        <end position="143"/>
    </location>
</feature>
<evidence type="ECO:0000313" key="2">
    <source>
        <dbReference type="EMBL" id="AMP19486.1"/>
    </source>
</evidence>
<proteinExistence type="evidence at transcript level"/>
<dbReference type="InterPro" id="IPR036728">
    <property type="entry name" value="PBP_GOBP_sf"/>
</dbReference>
<dbReference type="AlphaFoldDB" id="A0A4V0MJW4"/>
<dbReference type="Gene3D" id="1.10.238.20">
    <property type="entry name" value="Pheromone/general odorant binding protein domain"/>
    <property type="match status" value="1"/>
</dbReference>
<feature type="signal peptide" evidence="1">
    <location>
        <begin position="1"/>
        <end position="25"/>
    </location>
</feature>
<dbReference type="InterPro" id="IPR006170">
    <property type="entry name" value="PBP/GOBP"/>
</dbReference>
<dbReference type="CDD" id="cd23992">
    <property type="entry name" value="PBP_GOBP"/>
    <property type="match status" value="1"/>
</dbReference>